<proteinExistence type="predicted"/>
<dbReference type="OrthoDB" id="2380880at2"/>
<evidence type="ECO:0000313" key="2">
    <source>
        <dbReference type="EMBL" id="QED48669.1"/>
    </source>
</evidence>
<evidence type="ECO:0000313" key="3">
    <source>
        <dbReference type="Proteomes" id="UP000321555"/>
    </source>
</evidence>
<gene>
    <name evidence="2" type="ORF">FSZ17_16210</name>
</gene>
<feature type="transmembrane region" description="Helical" evidence="1">
    <location>
        <begin position="134"/>
        <end position="152"/>
    </location>
</feature>
<sequence>MNETRKKIIVNEIVNWKKNRLLPEQYCDYLLALYTEGNQQEEMEGSGKNKNFFWENHYLFLLLIPLSVFLIHFTELSIILQMTFSLLFVFTAILFTFYFFRKGILLQIPLFVAALIILLASVEFFSSVYPDSPLLLYFNLIINCIIWMITGWKLKLPSFSISGILGFILIVIFIFK</sequence>
<keyword evidence="3" id="KW-1185">Reference proteome</keyword>
<organism evidence="2 3">
    <name type="scientific">Cytobacillus dafuensis</name>
    <name type="common">Bacillus dafuensis</name>
    <dbReference type="NCBI Taxonomy" id="1742359"/>
    <lineage>
        <taxon>Bacteria</taxon>
        <taxon>Bacillati</taxon>
        <taxon>Bacillota</taxon>
        <taxon>Bacilli</taxon>
        <taxon>Bacillales</taxon>
        <taxon>Bacillaceae</taxon>
        <taxon>Cytobacillus</taxon>
    </lineage>
</organism>
<keyword evidence="1" id="KW-0812">Transmembrane</keyword>
<dbReference type="EMBL" id="CP042593">
    <property type="protein sequence ID" value="QED48669.1"/>
    <property type="molecule type" value="Genomic_DNA"/>
</dbReference>
<dbReference type="STRING" id="1742359.GCA_001439625_02408"/>
<keyword evidence="1" id="KW-1133">Transmembrane helix</keyword>
<evidence type="ECO:0000256" key="1">
    <source>
        <dbReference type="SAM" id="Phobius"/>
    </source>
</evidence>
<feature type="transmembrane region" description="Helical" evidence="1">
    <location>
        <begin position="158"/>
        <end position="175"/>
    </location>
</feature>
<feature type="transmembrane region" description="Helical" evidence="1">
    <location>
        <begin position="52"/>
        <end position="71"/>
    </location>
</feature>
<reference evidence="3" key="1">
    <citation type="submission" date="2019-08" db="EMBL/GenBank/DDBJ databases">
        <authorList>
            <person name="Zheng X."/>
        </authorList>
    </citation>
    <scope>NUCLEOTIDE SEQUENCE [LARGE SCALE GENOMIC DNA]</scope>
    <source>
        <strain evidence="3">FJAT-25496</strain>
    </source>
</reference>
<accession>A0A5B8ZAM6</accession>
<dbReference type="RefSeq" id="WP_057771601.1">
    <property type="nucleotide sequence ID" value="NZ_CP042593.1"/>
</dbReference>
<protein>
    <submittedName>
        <fullName evidence="2">Uncharacterized protein</fullName>
    </submittedName>
</protein>
<dbReference type="Proteomes" id="UP000321555">
    <property type="component" value="Chromosome"/>
</dbReference>
<feature type="transmembrane region" description="Helical" evidence="1">
    <location>
        <begin position="78"/>
        <end position="98"/>
    </location>
</feature>
<dbReference type="AlphaFoldDB" id="A0A5B8ZAM6"/>
<name>A0A5B8ZAM6_CYTDA</name>
<dbReference type="KEGG" id="bda:FSZ17_16210"/>
<keyword evidence="1" id="KW-0472">Membrane</keyword>
<feature type="transmembrane region" description="Helical" evidence="1">
    <location>
        <begin position="104"/>
        <end position="122"/>
    </location>
</feature>